<reference evidence="1" key="2">
    <citation type="journal article" date="2015" name="Fish Shellfish Immunol.">
        <title>Early steps in the European eel (Anguilla anguilla)-Vibrio vulnificus interaction in the gills: Role of the RtxA13 toxin.</title>
        <authorList>
            <person name="Callol A."/>
            <person name="Pajuelo D."/>
            <person name="Ebbesson L."/>
            <person name="Teles M."/>
            <person name="MacKenzie S."/>
            <person name="Amaro C."/>
        </authorList>
    </citation>
    <scope>NUCLEOTIDE SEQUENCE</scope>
</reference>
<dbReference type="EMBL" id="GBXM01050580">
    <property type="protein sequence ID" value="JAH57997.1"/>
    <property type="molecule type" value="Transcribed_RNA"/>
</dbReference>
<evidence type="ECO:0000313" key="1">
    <source>
        <dbReference type="EMBL" id="JAH57997.1"/>
    </source>
</evidence>
<name>A0A0E9TX06_ANGAN</name>
<protein>
    <submittedName>
        <fullName evidence="1">Uncharacterized protein</fullName>
    </submittedName>
</protein>
<reference evidence="1" key="1">
    <citation type="submission" date="2014-11" db="EMBL/GenBank/DDBJ databases">
        <authorList>
            <person name="Amaro Gonzalez C."/>
        </authorList>
    </citation>
    <scope>NUCLEOTIDE SEQUENCE</scope>
</reference>
<proteinExistence type="predicted"/>
<sequence length="52" mass="5979">MGNGVSSVAHALWAEFRPFNPSVSPQDNAHYSLAPLWAFSQTRNRFFFCRFD</sequence>
<organism evidence="1">
    <name type="scientific">Anguilla anguilla</name>
    <name type="common">European freshwater eel</name>
    <name type="synonym">Muraena anguilla</name>
    <dbReference type="NCBI Taxonomy" id="7936"/>
    <lineage>
        <taxon>Eukaryota</taxon>
        <taxon>Metazoa</taxon>
        <taxon>Chordata</taxon>
        <taxon>Craniata</taxon>
        <taxon>Vertebrata</taxon>
        <taxon>Euteleostomi</taxon>
        <taxon>Actinopterygii</taxon>
        <taxon>Neopterygii</taxon>
        <taxon>Teleostei</taxon>
        <taxon>Anguilliformes</taxon>
        <taxon>Anguillidae</taxon>
        <taxon>Anguilla</taxon>
    </lineage>
</organism>
<accession>A0A0E9TX06</accession>
<dbReference type="AlphaFoldDB" id="A0A0E9TX06"/>